<reference evidence="1 2" key="1">
    <citation type="submission" date="2019-08" db="EMBL/GenBank/DDBJ databases">
        <title>Actinomadura sp. nov. CYP1-5 isolated from mountain soil.</title>
        <authorList>
            <person name="Songsumanus A."/>
            <person name="Kuncharoen N."/>
            <person name="Kudo T."/>
            <person name="Yuki M."/>
            <person name="Igarashi Y."/>
            <person name="Tanasupawat S."/>
        </authorList>
    </citation>
    <scope>NUCLEOTIDE SEQUENCE [LARGE SCALE GENOMIC DNA]</scope>
    <source>
        <strain evidence="1 2">JCM 14158</strain>
    </source>
</reference>
<name>A0A5D0NQC5_9ACTN</name>
<evidence type="ECO:0000313" key="2">
    <source>
        <dbReference type="Proteomes" id="UP000323380"/>
    </source>
</evidence>
<dbReference type="AlphaFoldDB" id="A0A5D0NQC5"/>
<sequence>MADPFMLAIATAAAGKAVEVTGEPVRDGVAALCRKVRERFRGRPAEEEVLEGAIASGGGEGLAGLAEALRRTMADDAGFAADLDAALRRALREDPEFRVEVENRLSQARVETTANDDGVTNVFTGKAEKVVQVRDVHGGLTIN</sequence>
<dbReference type="EMBL" id="VSFG01000002">
    <property type="protein sequence ID" value="TYB46328.1"/>
    <property type="molecule type" value="Genomic_DNA"/>
</dbReference>
<evidence type="ECO:0000313" key="1">
    <source>
        <dbReference type="EMBL" id="TYB46328.1"/>
    </source>
</evidence>
<keyword evidence="2" id="KW-1185">Reference proteome</keyword>
<dbReference type="Proteomes" id="UP000323380">
    <property type="component" value="Unassembled WGS sequence"/>
</dbReference>
<organism evidence="1 2">
    <name type="scientific">Actinomadura chibensis</name>
    <dbReference type="NCBI Taxonomy" id="392828"/>
    <lineage>
        <taxon>Bacteria</taxon>
        <taxon>Bacillati</taxon>
        <taxon>Actinomycetota</taxon>
        <taxon>Actinomycetes</taxon>
        <taxon>Streptosporangiales</taxon>
        <taxon>Thermomonosporaceae</taxon>
        <taxon>Actinomadura</taxon>
    </lineage>
</organism>
<gene>
    <name evidence="1" type="ORF">FXF69_13745</name>
</gene>
<protein>
    <recommendedName>
        <fullName evidence="3">RHIM domain-containing protein</fullName>
    </recommendedName>
</protein>
<comment type="caution">
    <text evidence="1">The sequence shown here is derived from an EMBL/GenBank/DDBJ whole genome shotgun (WGS) entry which is preliminary data.</text>
</comment>
<evidence type="ECO:0008006" key="3">
    <source>
        <dbReference type="Google" id="ProtNLM"/>
    </source>
</evidence>
<proteinExistence type="predicted"/>
<dbReference type="RefSeq" id="WP_148344298.1">
    <property type="nucleotide sequence ID" value="NZ_VSFG01000002.1"/>
</dbReference>
<accession>A0A5D0NQC5</accession>